<evidence type="ECO:0000313" key="4">
    <source>
        <dbReference type="EMBL" id="TQL62682.1"/>
    </source>
</evidence>
<dbReference type="AlphaFoldDB" id="A0A542ZQQ0"/>
<proteinExistence type="inferred from homology"/>
<organism evidence="4 5">
    <name type="scientific">Propioniferax innocua</name>
    <dbReference type="NCBI Taxonomy" id="1753"/>
    <lineage>
        <taxon>Bacteria</taxon>
        <taxon>Bacillati</taxon>
        <taxon>Actinomycetota</taxon>
        <taxon>Actinomycetes</taxon>
        <taxon>Propionibacteriales</taxon>
        <taxon>Propionibacteriaceae</taxon>
        <taxon>Propioniferax</taxon>
    </lineage>
</organism>
<feature type="domain" description="Thioesterase" evidence="3">
    <location>
        <begin position="46"/>
        <end position="122"/>
    </location>
</feature>
<name>A0A542ZQQ0_9ACTN</name>
<keyword evidence="5" id="KW-1185">Reference proteome</keyword>
<accession>A0A542ZQQ0</accession>
<dbReference type="InterPro" id="IPR006683">
    <property type="entry name" value="Thioestr_dom"/>
</dbReference>
<dbReference type="Pfam" id="PF03061">
    <property type="entry name" value="4HBT"/>
    <property type="match status" value="1"/>
</dbReference>
<dbReference type="GO" id="GO:0061522">
    <property type="term" value="F:1,4-dihydroxy-2-naphthoyl-CoA thioesterase activity"/>
    <property type="evidence" value="ECO:0007669"/>
    <property type="project" value="TreeGrafter"/>
</dbReference>
<protein>
    <submittedName>
        <fullName evidence="4">Uncharacterized protein (TIGR00369 family)</fullName>
    </submittedName>
</protein>
<gene>
    <name evidence="4" type="ORF">FB460_0467</name>
</gene>
<comment type="caution">
    <text evidence="4">The sequence shown here is derived from an EMBL/GenBank/DDBJ whole genome shotgun (WGS) entry which is preliminary data.</text>
</comment>
<dbReference type="CDD" id="cd03443">
    <property type="entry name" value="PaaI_thioesterase"/>
    <property type="match status" value="1"/>
</dbReference>
<dbReference type="Proteomes" id="UP000316196">
    <property type="component" value="Unassembled WGS sequence"/>
</dbReference>
<dbReference type="EMBL" id="VFOR01000001">
    <property type="protein sequence ID" value="TQL62682.1"/>
    <property type="molecule type" value="Genomic_DNA"/>
</dbReference>
<comment type="similarity">
    <text evidence="1">Belongs to the thioesterase PaaI family.</text>
</comment>
<evidence type="ECO:0000259" key="3">
    <source>
        <dbReference type="Pfam" id="PF03061"/>
    </source>
</evidence>
<evidence type="ECO:0000256" key="2">
    <source>
        <dbReference type="ARBA" id="ARBA00022801"/>
    </source>
</evidence>
<dbReference type="InterPro" id="IPR029069">
    <property type="entry name" value="HotDog_dom_sf"/>
</dbReference>
<dbReference type="NCBIfam" id="TIGR00369">
    <property type="entry name" value="unchar_dom_1"/>
    <property type="match status" value="1"/>
</dbReference>
<dbReference type="Gene3D" id="3.10.129.10">
    <property type="entry name" value="Hotdog Thioesterase"/>
    <property type="match status" value="1"/>
</dbReference>
<dbReference type="SUPFAM" id="SSF54637">
    <property type="entry name" value="Thioesterase/thiol ester dehydrase-isomerase"/>
    <property type="match status" value="1"/>
</dbReference>
<dbReference type="InterPro" id="IPR003736">
    <property type="entry name" value="PAAI_dom"/>
</dbReference>
<dbReference type="PANTHER" id="PTHR43240">
    <property type="entry name" value="1,4-DIHYDROXY-2-NAPHTHOYL-COA THIOESTERASE 1"/>
    <property type="match status" value="1"/>
</dbReference>
<keyword evidence="2" id="KW-0378">Hydrolase</keyword>
<evidence type="ECO:0000313" key="5">
    <source>
        <dbReference type="Proteomes" id="UP000316196"/>
    </source>
</evidence>
<dbReference type="PANTHER" id="PTHR43240:SF5">
    <property type="entry name" value="1,4-DIHYDROXY-2-NAPHTHOYL-COA THIOESTERASE 1"/>
    <property type="match status" value="1"/>
</dbReference>
<reference evidence="4 5" key="1">
    <citation type="submission" date="2019-06" db="EMBL/GenBank/DDBJ databases">
        <title>Sequencing the genomes of 1000 actinobacteria strains.</title>
        <authorList>
            <person name="Klenk H.-P."/>
        </authorList>
    </citation>
    <scope>NUCLEOTIDE SEQUENCE [LARGE SCALE GENOMIC DNA]</scope>
    <source>
        <strain evidence="4 5">DSM 8251</strain>
    </source>
</reference>
<dbReference type="OrthoDB" id="9798208at2"/>
<evidence type="ECO:0000256" key="1">
    <source>
        <dbReference type="ARBA" id="ARBA00008324"/>
    </source>
</evidence>
<dbReference type="GO" id="GO:0005829">
    <property type="term" value="C:cytosol"/>
    <property type="evidence" value="ECO:0007669"/>
    <property type="project" value="TreeGrafter"/>
</dbReference>
<dbReference type="RefSeq" id="WP_142092495.1">
    <property type="nucleotide sequence ID" value="NZ_BAAAMD010000001.1"/>
</dbReference>
<sequence>MIPDWYASGEAFPHDRLNEKMGFEAIEVSAERTVGRMPVEGNTQPMGIWHGGATCVLAESLASIAAFAHAREHGKVAMGVEINATHHRPGTSGWITGVATAVRLGRQLATYEVVLSDDADNRVATARVTCVIAEAPKRG</sequence>